<sequence>MGIQETNAASEQRRNHPIPGKLPPPCRHARSYLVRGITVIELHGTIDLSNIPEIQAHTDAATAMPGVRVVVDLRAVEFLDCSTLDLLCRTRRRALERGGHLTLVCVRPWHLRIPKAADLGTRFAPHATVEDALEYEQ</sequence>
<dbReference type="EMBL" id="JAAGLU010000065">
    <property type="protein sequence ID" value="NEC92306.1"/>
    <property type="molecule type" value="Genomic_DNA"/>
</dbReference>
<dbReference type="InterPro" id="IPR002645">
    <property type="entry name" value="STAS_dom"/>
</dbReference>
<dbReference type="AlphaFoldDB" id="A0A6B3C794"/>
<dbReference type="SUPFAM" id="SSF52091">
    <property type="entry name" value="SpoIIaa-like"/>
    <property type="match status" value="1"/>
</dbReference>
<dbReference type="GO" id="GO:0043856">
    <property type="term" value="F:anti-sigma factor antagonist activity"/>
    <property type="evidence" value="ECO:0007669"/>
    <property type="project" value="InterPro"/>
</dbReference>
<dbReference type="Gene3D" id="3.30.750.24">
    <property type="entry name" value="STAS domain"/>
    <property type="match status" value="1"/>
</dbReference>
<comment type="caution">
    <text evidence="5">The sequence shown here is derived from an EMBL/GenBank/DDBJ whole genome shotgun (WGS) entry which is preliminary data.</text>
</comment>
<feature type="domain" description="STAS" evidence="4">
    <location>
        <begin position="27"/>
        <end position="136"/>
    </location>
</feature>
<evidence type="ECO:0000256" key="2">
    <source>
        <dbReference type="RuleBase" id="RU003749"/>
    </source>
</evidence>
<dbReference type="InterPro" id="IPR003658">
    <property type="entry name" value="Anti-sigma_ant"/>
</dbReference>
<dbReference type="CDD" id="cd07043">
    <property type="entry name" value="STAS_anti-anti-sigma_factors"/>
    <property type="match status" value="1"/>
</dbReference>
<feature type="compositionally biased region" description="Polar residues" evidence="3">
    <location>
        <begin position="1"/>
        <end position="10"/>
    </location>
</feature>
<dbReference type="Pfam" id="PF01740">
    <property type="entry name" value="STAS"/>
    <property type="match status" value="1"/>
</dbReference>
<organism evidence="5">
    <name type="scientific">Streptomyces sp. SID12501</name>
    <dbReference type="NCBI Taxonomy" id="2706042"/>
    <lineage>
        <taxon>Bacteria</taxon>
        <taxon>Bacillati</taxon>
        <taxon>Actinomycetota</taxon>
        <taxon>Actinomycetes</taxon>
        <taxon>Kitasatosporales</taxon>
        <taxon>Streptomycetaceae</taxon>
        <taxon>Streptomyces</taxon>
    </lineage>
</organism>
<dbReference type="PANTHER" id="PTHR33495">
    <property type="entry name" value="ANTI-SIGMA FACTOR ANTAGONIST TM_1081-RELATED-RELATED"/>
    <property type="match status" value="1"/>
</dbReference>
<evidence type="ECO:0000256" key="3">
    <source>
        <dbReference type="SAM" id="MobiDB-lite"/>
    </source>
</evidence>
<feature type="region of interest" description="Disordered" evidence="3">
    <location>
        <begin position="1"/>
        <end position="24"/>
    </location>
</feature>
<evidence type="ECO:0000256" key="1">
    <source>
        <dbReference type="ARBA" id="ARBA00009013"/>
    </source>
</evidence>
<dbReference type="NCBIfam" id="TIGR00377">
    <property type="entry name" value="ant_ant_sig"/>
    <property type="match status" value="1"/>
</dbReference>
<protein>
    <recommendedName>
        <fullName evidence="2">Anti-sigma factor antagonist</fullName>
    </recommendedName>
</protein>
<gene>
    <name evidence="5" type="ORF">G3I71_42575</name>
</gene>
<name>A0A6B3C794_9ACTN</name>
<accession>A0A6B3C794</accession>
<reference evidence="5" key="1">
    <citation type="submission" date="2020-01" db="EMBL/GenBank/DDBJ databases">
        <title>Insect and environment-associated Actinomycetes.</title>
        <authorList>
            <person name="Currrie C."/>
            <person name="Chevrette M."/>
            <person name="Carlson C."/>
            <person name="Stubbendieck R."/>
            <person name="Wendt-Pienkowski E."/>
        </authorList>
    </citation>
    <scope>NUCLEOTIDE SEQUENCE</scope>
    <source>
        <strain evidence="5">SID12501</strain>
    </source>
</reference>
<dbReference type="PROSITE" id="PS50801">
    <property type="entry name" value="STAS"/>
    <property type="match status" value="1"/>
</dbReference>
<dbReference type="InterPro" id="IPR036513">
    <property type="entry name" value="STAS_dom_sf"/>
</dbReference>
<evidence type="ECO:0000259" key="4">
    <source>
        <dbReference type="PROSITE" id="PS50801"/>
    </source>
</evidence>
<dbReference type="PANTHER" id="PTHR33495:SF2">
    <property type="entry name" value="ANTI-SIGMA FACTOR ANTAGONIST TM_1081-RELATED"/>
    <property type="match status" value="1"/>
</dbReference>
<comment type="similarity">
    <text evidence="1 2">Belongs to the anti-sigma-factor antagonist family.</text>
</comment>
<dbReference type="RefSeq" id="WP_164323837.1">
    <property type="nucleotide sequence ID" value="NZ_JAAGLU010000065.1"/>
</dbReference>
<evidence type="ECO:0000313" key="5">
    <source>
        <dbReference type="EMBL" id="NEC92306.1"/>
    </source>
</evidence>
<proteinExistence type="inferred from homology"/>